<feature type="transmembrane region" description="Helical" evidence="1">
    <location>
        <begin position="20"/>
        <end position="42"/>
    </location>
</feature>
<dbReference type="Pfam" id="PF07963">
    <property type="entry name" value="N_methyl"/>
    <property type="match status" value="1"/>
</dbReference>
<reference evidence="2 3" key="1">
    <citation type="journal article" date="2007" name="J. Bacteriol.">
        <title>Whole-genome analysis of the methyl tert-butyl ether-degrading beta-proteobacterium Methylibium petroleiphilum PM1.</title>
        <authorList>
            <person name="Kane S.R."/>
            <person name="Chakicherla A.Y."/>
            <person name="Chain P.S.G."/>
            <person name="Schmidt R."/>
            <person name="Shin M.W."/>
            <person name="Legler T.C."/>
            <person name="Scow K.M."/>
            <person name="Larimer F.W."/>
            <person name="Lucas S.M."/>
            <person name="Richardson P.M."/>
            <person name="Hristova K.R."/>
        </authorList>
    </citation>
    <scope>NUCLEOTIDE SEQUENCE [LARGE SCALE GENOMIC DNA]</scope>
    <source>
        <strain evidence="3">ATCC BAA-1232 / LMG 22953 / PM1</strain>
    </source>
</reference>
<keyword evidence="3" id="KW-1185">Reference proteome</keyword>
<dbReference type="Pfam" id="PF16074">
    <property type="entry name" value="PilW"/>
    <property type="match status" value="1"/>
</dbReference>
<dbReference type="KEGG" id="mpt:Mpe_A3406"/>
<dbReference type="HOGENOM" id="CLU_059334_0_0_4"/>
<dbReference type="InterPro" id="IPR032092">
    <property type="entry name" value="PilW"/>
</dbReference>
<dbReference type="eggNOG" id="COG4966">
    <property type="taxonomic scope" value="Bacteria"/>
</dbReference>
<dbReference type="RefSeq" id="WP_011830980.1">
    <property type="nucleotide sequence ID" value="NC_008825.1"/>
</dbReference>
<proteinExistence type="predicted"/>
<evidence type="ECO:0000313" key="2">
    <source>
        <dbReference type="EMBL" id="ABM96359.1"/>
    </source>
</evidence>
<dbReference type="STRING" id="420662.Mpe_A3406"/>
<evidence type="ECO:0000256" key="1">
    <source>
        <dbReference type="SAM" id="Phobius"/>
    </source>
</evidence>
<dbReference type="GO" id="GO:0043683">
    <property type="term" value="P:type IV pilus assembly"/>
    <property type="evidence" value="ECO:0007669"/>
    <property type="project" value="InterPro"/>
</dbReference>
<keyword evidence="1" id="KW-1133">Transmembrane helix</keyword>
<organism evidence="2 3">
    <name type="scientific">Methylibium petroleiphilum (strain ATCC BAA-1232 / LMG 22953 / PM1)</name>
    <dbReference type="NCBI Taxonomy" id="420662"/>
    <lineage>
        <taxon>Bacteria</taxon>
        <taxon>Pseudomonadati</taxon>
        <taxon>Pseudomonadota</taxon>
        <taxon>Betaproteobacteria</taxon>
        <taxon>Burkholderiales</taxon>
        <taxon>Sphaerotilaceae</taxon>
        <taxon>Methylibium</taxon>
    </lineage>
</organism>
<accession>A2SLC0</accession>
<dbReference type="Proteomes" id="UP000000366">
    <property type="component" value="Chromosome"/>
</dbReference>
<dbReference type="PROSITE" id="PS00409">
    <property type="entry name" value="PROKAR_NTER_METHYL"/>
    <property type="match status" value="1"/>
</dbReference>
<dbReference type="EMBL" id="CP000555">
    <property type="protein sequence ID" value="ABM96359.1"/>
    <property type="molecule type" value="Genomic_DNA"/>
</dbReference>
<dbReference type="AlphaFoldDB" id="A2SLC0"/>
<name>A2SLC0_METPP</name>
<sequence>MTSRCTLSKRGASVRGFSLVELLVAVAIGLVVTLAVFGVLAASEGRKRTSVSINDANQSGAYAAYTIDRMIRSAGSGFSEGWGRVGGCRLNATLGAAGTWPRAAALPAPFTAIPLTLRLAPVVIFQGASTAGSDVLMVMNGAAGFAESPAAVRPGSVSALEFRAPNTIGFFANDLVMLAGGGECQLTQVDDDKPACVADPTAVFPPLNCGQQVPLGGSFHNASSTTFATLSTADAYAIPLGNTTTNRPQFQLLGVGDNTTLFSYDMLLLNGNDAPLPLAEGVMTLRAVYGVDTDDDGVINDWFAPTAGSIWDSAALMNGSPASATNLRRIVAVRIGLVMRSSLIEREDVAPATLGLFTDLTSGGAPLTQNVAIATADRRMRHRAIEVTVPVRNLLLRP</sequence>
<gene>
    <name evidence="2" type="primary">pilW</name>
    <name evidence="2" type="ordered locus">Mpe_A3406</name>
</gene>
<dbReference type="NCBIfam" id="TIGR02532">
    <property type="entry name" value="IV_pilin_GFxxxE"/>
    <property type="match status" value="1"/>
</dbReference>
<protein>
    <submittedName>
        <fullName evidence="2">Fimbrial biogenesis protein</fullName>
    </submittedName>
</protein>
<keyword evidence="1" id="KW-0472">Membrane</keyword>
<dbReference type="InterPro" id="IPR012902">
    <property type="entry name" value="N_methyl_site"/>
</dbReference>
<keyword evidence="1" id="KW-0812">Transmembrane</keyword>
<evidence type="ECO:0000313" key="3">
    <source>
        <dbReference type="Proteomes" id="UP000000366"/>
    </source>
</evidence>